<evidence type="ECO:0000256" key="2">
    <source>
        <dbReference type="PIRSR" id="PIRSR620019-1"/>
    </source>
</evidence>
<feature type="site" description="Increases basicity of active site His" evidence="2">
    <location>
        <position position="143"/>
    </location>
</feature>
<dbReference type="PANTHER" id="PTHR43300">
    <property type="entry name" value="ACETYLTRANSFERASE"/>
    <property type="match status" value="1"/>
</dbReference>
<dbReference type="Gene3D" id="2.160.10.10">
    <property type="entry name" value="Hexapeptide repeat proteins"/>
    <property type="match status" value="1"/>
</dbReference>
<dbReference type="Gene3D" id="3.40.50.20">
    <property type="match status" value="1"/>
</dbReference>
<comment type="similarity">
    <text evidence="1">Belongs to the transferase hexapeptide repeat family.</text>
</comment>
<organism evidence="5 6">
    <name type="scientific">Candidatus Ordinivivax streblomastigis</name>
    <dbReference type="NCBI Taxonomy" id="2540710"/>
    <lineage>
        <taxon>Bacteria</taxon>
        <taxon>Pseudomonadati</taxon>
        <taxon>Bacteroidota</taxon>
        <taxon>Bacteroidia</taxon>
        <taxon>Bacteroidales</taxon>
        <taxon>Candidatus Ordinivivax</taxon>
    </lineage>
</organism>
<evidence type="ECO:0000256" key="1">
    <source>
        <dbReference type="ARBA" id="ARBA00007274"/>
    </source>
</evidence>
<dbReference type="InterPro" id="IPR020019">
    <property type="entry name" value="AcTrfase_PglD-like"/>
</dbReference>
<dbReference type="Pfam" id="PF17836">
    <property type="entry name" value="PglD_N"/>
    <property type="match status" value="1"/>
</dbReference>
<dbReference type="PANTHER" id="PTHR43300:SF7">
    <property type="entry name" value="UDP-N-ACETYLBACILLOSAMINE N-ACETYLTRANSFERASE"/>
    <property type="match status" value="1"/>
</dbReference>
<reference evidence="5 6" key="1">
    <citation type="submission" date="2019-03" db="EMBL/GenBank/DDBJ databases">
        <title>Single cell metagenomics reveals metabolic interactions within the superorganism composed of flagellate Streblomastix strix and complex community of Bacteroidetes bacteria on its surface.</title>
        <authorList>
            <person name="Treitli S.C."/>
            <person name="Kolisko M."/>
            <person name="Husnik F."/>
            <person name="Keeling P."/>
            <person name="Hampl V."/>
        </authorList>
    </citation>
    <scope>NUCLEOTIDE SEQUENCE [LARGE SCALE GENOMIC DNA]</scope>
    <source>
        <strain evidence="5">St1</strain>
    </source>
</reference>
<dbReference type="InterPro" id="IPR041561">
    <property type="entry name" value="PglD_N"/>
</dbReference>
<dbReference type="CDD" id="cd03360">
    <property type="entry name" value="LbH_AT_putative"/>
    <property type="match status" value="1"/>
</dbReference>
<dbReference type="EC" id="2.3.1.-" evidence="5"/>
<dbReference type="InterPro" id="IPR050179">
    <property type="entry name" value="Trans_hexapeptide_repeat"/>
</dbReference>
<dbReference type="EMBL" id="SNRX01000007">
    <property type="protein sequence ID" value="KAA6302445.1"/>
    <property type="molecule type" value="Genomic_DNA"/>
</dbReference>
<comment type="caution">
    <text evidence="5">The sequence shown here is derived from an EMBL/GenBank/DDBJ whole genome shotgun (WGS) entry which is preliminary data.</text>
</comment>
<feature type="binding site" evidence="3">
    <location>
        <position position="73"/>
    </location>
    <ligand>
        <name>substrate</name>
    </ligand>
</feature>
<dbReference type="InterPro" id="IPR011004">
    <property type="entry name" value="Trimer_LpxA-like_sf"/>
</dbReference>
<feature type="domain" description="PglD N-terminal" evidence="4">
    <location>
        <begin position="3"/>
        <end position="85"/>
    </location>
</feature>
<keyword evidence="5" id="KW-0808">Transferase</keyword>
<evidence type="ECO:0000313" key="6">
    <source>
        <dbReference type="Proteomes" id="UP000324575"/>
    </source>
</evidence>
<dbReference type="SUPFAM" id="SSF51161">
    <property type="entry name" value="Trimeric LpxA-like enzymes"/>
    <property type="match status" value="1"/>
</dbReference>
<gene>
    <name evidence="5" type="ORF">EZS26_001277</name>
</gene>
<keyword evidence="5" id="KW-0012">Acyltransferase</keyword>
<dbReference type="GO" id="GO:0016746">
    <property type="term" value="F:acyltransferase activity"/>
    <property type="evidence" value="ECO:0007669"/>
    <property type="project" value="UniProtKB-KW"/>
</dbReference>
<evidence type="ECO:0000313" key="5">
    <source>
        <dbReference type="EMBL" id="KAA6302445.1"/>
    </source>
</evidence>
<protein>
    <submittedName>
        <fullName evidence="5">Putative acetyltransferase EpsM</fullName>
        <ecNumber evidence="5">2.3.1.-</ecNumber>
    </submittedName>
</protein>
<dbReference type="AlphaFoldDB" id="A0A5M8P1X2"/>
<evidence type="ECO:0000259" key="4">
    <source>
        <dbReference type="Pfam" id="PF17836"/>
    </source>
</evidence>
<proteinExistence type="inferred from homology"/>
<feature type="active site" description="Proton acceptor" evidence="2">
    <location>
        <position position="142"/>
    </location>
</feature>
<evidence type="ECO:0000256" key="3">
    <source>
        <dbReference type="PIRSR" id="PIRSR620019-2"/>
    </source>
</evidence>
<sequence>MKDIAIYGAGGLGKEIACLIQAVNREKNGDWNIIGYFDDGLLPGTRNRYGEVLGNIETLNAWDKPLSVVLALGKPQPLKQIAEKIMNPLIDFPNLLAPDLKWLDVDSVCMGKGNIVTFGCRISCEVKIGDFNILNGNVGIGHDVRIGSYNVMNPCTRISGETMIGDNNFFGVCSIVLQRKKIGNNITVSANSVVSRNTLDGCCYLGNPAKKIDLI</sequence>
<name>A0A5M8P1X2_9BACT</name>
<dbReference type="Proteomes" id="UP000324575">
    <property type="component" value="Unassembled WGS sequence"/>
</dbReference>
<accession>A0A5M8P1X2</accession>